<name>A0ABV5F330_9FLAO</name>
<dbReference type="EMBL" id="JBHMEZ010000012">
    <property type="protein sequence ID" value="MFB9053846.1"/>
    <property type="molecule type" value="Genomic_DNA"/>
</dbReference>
<dbReference type="Gene3D" id="3.30.70.100">
    <property type="match status" value="1"/>
</dbReference>
<dbReference type="Pfam" id="PF04940">
    <property type="entry name" value="BLUF"/>
    <property type="match status" value="1"/>
</dbReference>
<dbReference type="SUPFAM" id="SSF54975">
    <property type="entry name" value="Acylphosphatase/BLUF domain-like"/>
    <property type="match status" value="1"/>
</dbReference>
<dbReference type="PROSITE" id="PS50925">
    <property type="entry name" value="BLUF"/>
    <property type="match status" value="1"/>
</dbReference>
<dbReference type="Proteomes" id="UP001589605">
    <property type="component" value="Unassembled WGS sequence"/>
</dbReference>
<gene>
    <name evidence="2" type="ORF">ACFFVB_12235</name>
</gene>
<dbReference type="SMART" id="SM01034">
    <property type="entry name" value="BLUF"/>
    <property type="match status" value="1"/>
</dbReference>
<protein>
    <submittedName>
        <fullName evidence="2">BLUF domain-containing protein</fullName>
    </submittedName>
</protein>
<reference evidence="2 3" key="1">
    <citation type="submission" date="2024-09" db="EMBL/GenBank/DDBJ databases">
        <authorList>
            <person name="Sun Q."/>
            <person name="Mori K."/>
        </authorList>
    </citation>
    <scope>NUCLEOTIDE SEQUENCE [LARGE SCALE GENOMIC DNA]</scope>
    <source>
        <strain evidence="2 3">CECT 8286</strain>
    </source>
</reference>
<evidence type="ECO:0000313" key="3">
    <source>
        <dbReference type="Proteomes" id="UP001589605"/>
    </source>
</evidence>
<comment type="caution">
    <text evidence="2">The sequence shown here is derived from an EMBL/GenBank/DDBJ whole genome shotgun (WGS) entry which is preliminary data.</text>
</comment>
<keyword evidence="3" id="KW-1185">Reference proteome</keyword>
<proteinExistence type="predicted"/>
<evidence type="ECO:0000313" key="2">
    <source>
        <dbReference type="EMBL" id="MFB9053846.1"/>
    </source>
</evidence>
<organism evidence="2 3">
    <name type="scientific">Formosa undariae</name>
    <dbReference type="NCBI Taxonomy" id="1325436"/>
    <lineage>
        <taxon>Bacteria</taxon>
        <taxon>Pseudomonadati</taxon>
        <taxon>Bacteroidota</taxon>
        <taxon>Flavobacteriia</taxon>
        <taxon>Flavobacteriales</taxon>
        <taxon>Flavobacteriaceae</taxon>
        <taxon>Formosa</taxon>
    </lineage>
</organism>
<dbReference type="InterPro" id="IPR007024">
    <property type="entry name" value="BLUF_domain"/>
</dbReference>
<feature type="domain" description="BLUF" evidence="1">
    <location>
        <begin position="1"/>
        <end position="92"/>
    </location>
</feature>
<accession>A0ABV5F330</accession>
<sequence length="144" mass="17083">MYQLNYYSKSSPELELSQLENILETSNLTNTNKDVSGCLIYHNHSFVQILEGNKKDVLEIFEKIKTDKRHHSINLLWENYVDKRHFNKWSMAFHRPQDQFSTQFVDNLLLLSSFSEKTSGSLRSFWGHVRRVLESDPKQELEVF</sequence>
<evidence type="ECO:0000259" key="1">
    <source>
        <dbReference type="PROSITE" id="PS50925"/>
    </source>
</evidence>
<dbReference type="InterPro" id="IPR036046">
    <property type="entry name" value="Acylphosphatase-like_dom_sf"/>
</dbReference>
<dbReference type="RefSeq" id="WP_382383159.1">
    <property type="nucleotide sequence ID" value="NZ_JBHMEZ010000012.1"/>
</dbReference>